<feature type="binding site" evidence="9">
    <location>
        <begin position="389"/>
        <end position="391"/>
    </location>
    <ligand>
        <name>substrate</name>
    </ligand>
</feature>
<dbReference type="InterPro" id="IPR013035">
    <property type="entry name" value="PEP_carboxykinase_C"/>
</dbReference>
<comment type="catalytic activity">
    <reaction evidence="9">
        <text>oxaloacetate + GTP = phosphoenolpyruvate + GDP + CO2</text>
        <dbReference type="Rhea" id="RHEA:10388"/>
        <dbReference type="ChEBI" id="CHEBI:16452"/>
        <dbReference type="ChEBI" id="CHEBI:16526"/>
        <dbReference type="ChEBI" id="CHEBI:37565"/>
        <dbReference type="ChEBI" id="CHEBI:58189"/>
        <dbReference type="ChEBI" id="CHEBI:58702"/>
        <dbReference type="EC" id="4.1.1.32"/>
    </reaction>
</comment>
<protein>
    <recommendedName>
        <fullName evidence="9">Phosphoenolpyruvate carboxykinase [GTP]</fullName>
        <shortName evidence="9">PEP carboxykinase</shortName>
        <shortName evidence="9">PEPCK</shortName>
        <ecNumber evidence="9">4.1.1.32</ecNumber>
    </recommendedName>
    <alternativeName>
        <fullName evidence="9">GTP-dependent phosphoenolpyruvate carboxykinase</fullName>
        <shortName evidence="9">GTP-PEPCK</shortName>
    </alternativeName>
</protein>
<evidence type="ECO:0000256" key="6">
    <source>
        <dbReference type="ARBA" id="ARBA00023134"/>
    </source>
</evidence>
<comment type="function">
    <text evidence="9">Catalyzes the conversion of oxaloacetate (OAA) to phosphoenolpyruvate (PEP), the rate-limiting step in the metabolic pathway that produces glucose from lactate and other precursors derived from the citric acid cycle.</text>
</comment>
<evidence type="ECO:0000256" key="3">
    <source>
        <dbReference type="ARBA" id="ARBA00022723"/>
    </source>
</evidence>
<keyword evidence="13" id="KW-1185">Reference proteome</keyword>
<dbReference type="InterPro" id="IPR008210">
    <property type="entry name" value="PEP_carboxykinase_N"/>
</dbReference>
<dbReference type="SUPFAM" id="SSF53795">
    <property type="entry name" value="PEP carboxykinase-like"/>
    <property type="match status" value="1"/>
</dbReference>
<dbReference type="PIRSF" id="PIRSF001348">
    <property type="entry name" value="PEP_carboxykinase_GTP"/>
    <property type="match status" value="1"/>
</dbReference>
<evidence type="ECO:0000256" key="8">
    <source>
        <dbReference type="ARBA" id="ARBA00023239"/>
    </source>
</evidence>
<dbReference type="EMBL" id="CP136137">
    <property type="protein sequence ID" value="WYY09129.1"/>
    <property type="molecule type" value="Genomic_DNA"/>
</dbReference>
<dbReference type="Proteomes" id="UP001479933">
    <property type="component" value="Chromosome"/>
</dbReference>
<feature type="domain" description="Phosphoenolpyruvate carboxykinase GTP-utilising N-terminal" evidence="11">
    <location>
        <begin position="24"/>
        <end position="243"/>
    </location>
</feature>
<evidence type="ECO:0000256" key="4">
    <source>
        <dbReference type="ARBA" id="ARBA00022741"/>
    </source>
</evidence>
<dbReference type="Gene3D" id="2.170.8.10">
    <property type="entry name" value="Phosphoenolpyruvate Carboxykinase, domain 2"/>
    <property type="match status" value="1"/>
</dbReference>
<comment type="subunit">
    <text evidence="9">Monomer.</text>
</comment>
<comment type="pathway">
    <text evidence="9">Carbohydrate biosynthesis; gluconeogenesis.</text>
</comment>
<keyword evidence="9" id="KW-0963">Cytoplasm</keyword>
<organism evidence="12 13">
    <name type="scientific">Gordonia hydrophobica</name>
    <dbReference type="NCBI Taxonomy" id="40516"/>
    <lineage>
        <taxon>Bacteria</taxon>
        <taxon>Bacillati</taxon>
        <taxon>Actinomycetota</taxon>
        <taxon>Actinomycetes</taxon>
        <taxon>Mycobacteriales</taxon>
        <taxon>Gordoniaceae</taxon>
        <taxon>Gordonia</taxon>
    </lineage>
</organism>
<dbReference type="InterPro" id="IPR018091">
    <property type="entry name" value="PEP_carboxykin_GTP_CS"/>
</dbReference>
<dbReference type="InterPro" id="IPR035077">
    <property type="entry name" value="PEP_carboxykinase_GTP_C"/>
</dbReference>
<feature type="binding site" evidence="9">
    <location>
        <begin position="274"/>
        <end position="279"/>
    </location>
    <ligand>
        <name>GTP</name>
        <dbReference type="ChEBI" id="CHEBI:37565"/>
    </ligand>
</feature>
<dbReference type="EC" id="4.1.1.32" evidence="9"/>
<feature type="binding site" evidence="9">
    <location>
        <begin position="516"/>
        <end position="519"/>
    </location>
    <ligand>
        <name>GTP</name>
        <dbReference type="ChEBI" id="CHEBI:37565"/>
    </ligand>
</feature>
<dbReference type="Gene3D" id="3.90.228.20">
    <property type="match status" value="1"/>
</dbReference>
<feature type="binding site" evidence="9">
    <location>
        <position position="273"/>
    </location>
    <ligand>
        <name>substrate</name>
    </ligand>
</feature>
<dbReference type="PROSITE" id="PS00505">
    <property type="entry name" value="PEPCK_GTP"/>
    <property type="match status" value="1"/>
</dbReference>
<evidence type="ECO:0000256" key="2">
    <source>
        <dbReference type="ARBA" id="ARBA00022432"/>
    </source>
</evidence>
<dbReference type="SUPFAM" id="SSF68923">
    <property type="entry name" value="PEP carboxykinase N-terminal domain"/>
    <property type="match status" value="1"/>
</dbReference>
<keyword evidence="4 9" id="KW-0547">Nucleotide-binding</keyword>
<feature type="domain" description="Phosphoenolpyruvate carboxykinase C-terminal P-loop" evidence="10">
    <location>
        <begin position="247"/>
        <end position="608"/>
    </location>
</feature>
<dbReference type="Pfam" id="PF17297">
    <property type="entry name" value="PEPCK_N"/>
    <property type="match status" value="1"/>
</dbReference>
<keyword evidence="5 9" id="KW-0210">Decarboxylase</keyword>
<keyword evidence="7 9" id="KW-0464">Manganese</keyword>
<accession>A0ABZ2U8J8</accession>
<proteinExistence type="inferred from homology"/>
<dbReference type="PANTHER" id="PTHR11561">
    <property type="entry name" value="PHOSPHOENOLPYRUVATE CARBOXYKINASE"/>
    <property type="match status" value="1"/>
</dbReference>
<dbReference type="GO" id="GO:0004613">
    <property type="term" value="F:phosphoenolpyruvate carboxykinase (GTP) activity"/>
    <property type="evidence" value="ECO:0007669"/>
    <property type="project" value="UniProtKB-EC"/>
</dbReference>
<keyword evidence="2 9" id="KW-0312">Gluconeogenesis</keyword>
<dbReference type="HAMAP" id="MF_00452">
    <property type="entry name" value="PEPCK_GTP"/>
    <property type="match status" value="1"/>
</dbReference>
<dbReference type="Pfam" id="PF00821">
    <property type="entry name" value="PEPCK_GTP"/>
    <property type="match status" value="1"/>
</dbReference>
<evidence type="ECO:0000256" key="1">
    <source>
        <dbReference type="ARBA" id="ARBA00005796"/>
    </source>
</evidence>
<keyword evidence="8 9" id="KW-0456">Lyase</keyword>
<dbReference type="PANTHER" id="PTHR11561:SF0">
    <property type="entry name" value="PHOSPHOENOLPYRUVATE CARBOXYKINASE [GTP]-RELATED"/>
    <property type="match status" value="1"/>
</dbReference>
<keyword evidence="6 9" id="KW-0342">GTP-binding</keyword>
<dbReference type="NCBIfam" id="NF003253">
    <property type="entry name" value="PRK04210.1"/>
    <property type="match status" value="1"/>
</dbReference>
<keyword evidence="3 9" id="KW-0479">Metal-binding</keyword>
<evidence type="ECO:0000313" key="12">
    <source>
        <dbReference type="EMBL" id="WYY09129.1"/>
    </source>
</evidence>
<feature type="active site" evidence="9">
    <location>
        <position position="275"/>
    </location>
</feature>
<feature type="binding site" evidence="9">
    <location>
        <position position="251"/>
    </location>
    <ligand>
        <name>Mn(2+)</name>
        <dbReference type="ChEBI" id="CHEBI:29035"/>
    </ligand>
</feature>
<feature type="binding site" evidence="9">
    <location>
        <position position="391"/>
    </location>
    <ligand>
        <name>GTP</name>
        <dbReference type="ChEBI" id="CHEBI:37565"/>
    </ligand>
</feature>
<dbReference type="Gene3D" id="3.40.449.10">
    <property type="entry name" value="Phosphoenolpyruvate Carboxykinase, domain 1"/>
    <property type="match status" value="1"/>
</dbReference>
<dbReference type="CDD" id="cd00819">
    <property type="entry name" value="PEPCK_GTP"/>
    <property type="match status" value="1"/>
</dbReference>
<name>A0ABZ2U8J8_9ACTN</name>
<evidence type="ECO:0000259" key="11">
    <source>
        <dbReference type="Pfam" id="PF17297"/>
    </source>
</evidence>
<evidence type="ECO:0000256" key="9">
    <source>
        <dbReference type="HAMAP-Rule" id="MF_00452"/>
    </source>
</evidence>
<feature type="binding site" evidence="9">
    <location>
        <position position="422"/>
    </location>
    <ligand>
        <name>GTP</name>
        <dbReference type="ChEBI" id="CHEBI:37565"/>
    </ligand>
</feature>
<feature type="binding site" evidence="9">
    <location>
        <position position="298"/>
    </location>
    <ligand>
        <name>Mn(2+)</name>
        <dbReference type="ChEBI" id="CHEBI:29035"/>
    </ligand>
</feature>
<evidence type="ECO:0000256" key="7">
    <source>
        <dbReference type="ARBA" id="ARBA00023211"/>
    </source>
</evidence>
<reference evidence="12 13" key="1">
    <citation type="journal article" date="2023" name="Virus Evol.">
        <title>Computational host range prediction-The good, the bad, and the ugly.</title>
        <authorList>
            <person name="Howell A.A."/>
            <person name="Versoza C.J."/>
            <person name="Pfeifer S.P."/>
        </authorList>
    </citation>
    <scope>NUCLEOTIDE SEQUENCE [LARGE SCALE GENOMIC DNA]</scope>
    <source>
        <strain evidence="12 13">1610/1b</strain>
    </source>
</reference>
<evidence type="ECO:0000259" key="10">
    <source>
        <dbReference type="Pfam" id="PF00821"/>
    </source>
</evidence>
<comment type="similarity">
    <text evidence="1 9">Belongs to the phosphoenolpyruvate carboxykinase [GTP] family.</text>
</comment>
<evidence type="ECO:0000313" key="13">
    <source>
        <dbReference type="Proteomes" id="UP001479933"/>
    </source>
</evidence>
<comment type="cofactor">
    <cofactor evidence="9">
        <name>Mn(2+)</name>
        <dbReference type="ChEBI" id="CHEBI:29035"/>
    </cofactor>
    <text evidence="9">Binds 1 Mn(2+) ion per subunit.</text>
</comment>
<feature type="binding site" evidence="9">
    <location>
        <position position="83"/>
    </location>
    <ligand>
        <name>substrate</name>
    </ligand>
</feature>
<gene>
    <name evidence="9" type="primary">pckG</name>
    <name evidence="12" type="ORF">RVF87_08770</name>
</gene>
<dbReference type="RefSeq" id="WP_066163901.1">
    <property type="nucleotide sequence ID" value="NZ_CP136137.1"/>
</dbReference>
<evidence type="ECO:0000256" key="5">
    <source>
        <dbReference type="ARBA" id="ARBA00022793"/>
    </source>
</evidence>
<feature type="binding site" evidence="9">
    <location>
        <position position="231"/>
    </location>
    <ligand>
        <name>Mn(2+)</name>
        <dbReference type="ChEBI" id="CHEBI:29035"/>
    </ligand>
</feature>
<comment type="subcellular location">
    <subcellularLocation>
        <location evidence="9">Cytoplasm</location>
    </subcellularLocation>
</comment>
<dbReference type="InterPro" id="IPR008209">
    <property type="entry name" value="PEP_carboxykinase_GTP"/>
</dbReference>
<sequence length="610" mass="66801">MTAATIPGIEPGSAPTNHAGLIAWVAEVAELTQPDRVVWSDGSDEEWDRLTAELVEAGTITKLNDEKKPNSYLALSDPADVARVESRTFICSATEDQAGPTNNWVEPAEMRATMTELYRGSMRGRTMYVIPFCMGPLGADDPKLGIEITDSAYVVLSMRIMTRVGPKVLEALGDEGFFVQGLHSVGAPLEGGQADVAWPCNPDKYIVHFPEDRVIWSYGSGYGGNALLGKKCYALRIASAMAHDEGWMAEHMLILKLTSPENKVYFVAAAFPSACGKTNLAMIEPTLDGWKAETVGDDIAWMRFGEDGRLYAVNPEFGFFGVAPGTSYDSNPTAMKTVDAGNTIYTNVALTDDGDIWWEGIDGPKPAHLIDWHGNDWTPESEGKAAHPNSRYCTPMSQCPTLAAEWDDPQGVPISAILFGGRRKTTIPLVTQARDWEHAVFMGATVGSEQTAAAEGTVGTVRRDPMAMLPFMGYHVGDYIQHWLDIGNTEGAQLPAVFYVNWFRRGEDGRFLWPGFGENSRVLKWMVDRIEGNVEGVETPFGTVAAPDELDLTGLDTPTADLAEALAVSKDEWREELPTIEEWFNFIDDGKGKLPAEMASQLEELRTRLA</sequence>
<dbReference type="InterPro" id="IPR035078">
    <property type="entry name" value="PEP_carboxykinase_GTP_N"/>
</dbReference>
<feature type="binding site" evidence="9">
    <location>
        <begin position="222"/>
        <end position="224"/>
    </location>
    <ligand>
        <name>substrate</name>
    </ligand>
</feature>